<accession>A0A9W6MBV0</accession>
<keyword evidence="8" id="KW-1185">Reference proteome</keyword>
<dbReference type="InterPro" id="IPR050377">
    <property type="entry name" value="Radical_SAM_PqqE_MftC-like"/>
</dbReference>
<protein>
    <recommendedName>
        <fullName evidence="6">Radical SAM core domain-containing protein</fullName>
    </recommendedName>
</protein>
<dbReference type="CDD" id="cd01335">
    <property type="entry name" value="Radical_SAM"/>
    <property type="match status" value="1"/>
</dbReference>
<dbReference type="SFLD" id="SFLDG01067">
    <property type="entry name" value="SPASM/twitch_domain_containing"/>
    <property type="match status" value="1"/>
</dbReference>
<evidence type="ECO:0000259" key="6">
    <source>
        <dbReference type="PROSITE" id="PS51918"/>
    </source>
</evidence>
<name>A0A9W6MBV0_9ACTN</name>
<dbReference type="PROSITE" id="PS51918">
    <property type="entry name" value="RADICAL_SAM"/>
    <property type="match status" value="1"/>
</dbReference>
<dbReference type="PANTHER" id="PTHR11228">
    <property type="entry name" value="RADICAL SAM DOMAIN PROTEIN"/>
    <property type="match status" value="1"/>
</dbReference>
<keyword evidence="4" id="KW-0411">Iron-sulfur</keyword>
<dbReference type="InterPro" id="IPR007197">
    <property type="entry name" value="rSAM"/>
</dbReference>
<dbReference type="GO" id="GO:0003824">
    <property type="term" value="F:catalytic activity"/>
    <property type="evidence" value="ECO:0007669"/>
    <property type="project" value="InterPro"/>
</dbReference>
<dbReference type="PANTHER" id="PTHR11228:SF7">
    <property type="entry name" value="PQQA PEPTIDE CYCLASE"/>
    <property type="match status" value="1"/>
</dbReference>
<evidence type="ECO:0000256" key="1">
    <source>
        <dbReference type="ARBA" id="ARBA00022691"/>
    </source>
</evidence>
<dbReference type="InterPro" id="IPR013785">
    <property type="entry name" value="Aldolase_TIM"/>
</dbReference>
<dbReference type="Proteomes" id="UP001143474">
    <property type="component" value="Unassembled WGS sequence"/>
</dbReference>
<dbReference type="InterPro" id="IPR058240">
    <property type="entry name" value="rSAM_sf"/>
</dbReference>
<evidence type="ECO:0000256" key="3">
    <source>
        <dbReference type="ARBA" id="ARBA00023004"/>
    </source>
</evidence>
<evidence type="ECO:0000256" key="4">
    <source>
        <dbReference type="ARBA" id="ARBA00023014"/>
    </source>
</evidence>
<dbReference type="AlphaFoldDB" id="A0A9W6MBV0"/>
<dbReference type="GO" id="GO:0051536">
    <property type="term" value="F:iron-sulfur cluster binding"/>
    <property type="evidence" value="ECO:0007669"/>
    <property type="project" value="UniProtKB-KW"/>
</dbReference>
<organism evidence="7 8">
    <name type="scientific">Streptosporangium carneum</name>
    <dbReference type="NCBI Taxonomy" id="47481"/>
    <lineage>
        <taxon>Bacteria</taxon>
        <taxon>Bacillati</taxon>
        <taxon>Actinomycetota</taxon>
        <taxon>Actinomycetes</taxon>
        <taxon>Streptosporangiales</taxon>
        <taxon>Streptosporangiaceae</taxon>
        <taxon>Streptosporangium</taxon>
    </lineage>
</organism>
<dbReference type="SFLD" id="SFLDF00365">
    <property type="entry name" value="thuricin_CD_(TrnCD-like)"/>
    <property type="match status" value="1"/>
</dbReference>
<evidence type="ECO:0000313" key="7">
    <source>
        <dbReference type="EMBL" id="GLK08501.1"/>
    </source>
</evidence>
<proteinExistence type="predicted"/>
<feature type="region of interest" description="Disordered" evidence="5">
    <location>
        <begin position="260"/>
        <end position="305"/>
    </location>
</feature>
<keyword evidence="3" id="KW-0408">Iron</keyword>
<dbReference type="SFLD" id="SFLDG01216">
    <property type="entry name" value="thioether_bond_formation_requi"/>
    <property type="match status" value="1"/>
</dbReference>
<feature type="compositionally biased region" description="Basic and acidic residues" evidence="5">
    <location>
        <begin position="261"/>
        <end position="271"/>
    </location>
</feature>
<keyword evidence="2" id="KW-0479">Metal-binding</keyword>
<reference evidence="7" key="2">
    <citation type="submission" date="2023-01" db="EMBL/GenBank/DDBJ databases">
        <authorList>
            <person name="Sun Q."/>
            <person name="Evtushenko L."/>
        </authorList>
    </citation>
    <scope>NUCLEOTIDE SEQUENCE</scope>
    <source>
        <strain evidence="7">VKM Ac-2007</strain>
    </source>
</reference>
<dbReference type="SFLD" id="SFLDS00029">
    <property type="entry name" value="Radical_SAM"/>
    <property type="match status" value="1"/>
</dbReference>
<keyword evidence="1" id="KW-0949">S-adenosyl-L-methionine</keyword>
<sequence>MTALQHQTPFTSTELRFLWLEPTGKCQLECVHCYASSSPAGTDGTMTIPDWKRVIDQAAALGISHVQFIGGEPTLHKALPDLIDHALASKVEVEVYSNLVYVPDPLWEMLSRPGVRLATSFYTDDAREHMLITGRNTLPRTQKNITTALERGIPLRVGIVHVTESQRVEEGKALLTGLGVTQIGVDRVRLLGRPSRGALDPAELCGACGRGTAAVLPDGSLTPCPMSRTMSAGNVLASPLADLLAGVTWSQVLDMVPAPRAGRECQPDKNSCRPTEQDGNDCPPSENSACDPRFCSPELSPPGKK</sequence>
<reference evidence="7" key="1">
    <citation type="journal article" date="2014" name="Int. J. Syst. Evol. Microbiol.">
        <title>Complete genome sequence of Corynebacterium casei LMG S-19264T (=DSM 44701T), isolated from a smear-ripened cheese.</title>
        <authorList>
            <consortium name="US DOE Joint Genome Institute (JGI-PGF)"/>
            <person name="Walter F."/>
            <person name="Albersmeier A."/>
            <person name="Kalinowski J."/>
            <person name="Ruckert C."/>
        </authorList>
    </citation>
    <scope>NUCLEOTIDE SEQUENCE</scope>
    <source>
        <strain evidence="7">VKM Ac-2007</strain>
    </source>
</reference>
<dbReference type="Pfam" id="PF04055">
    <property type="entry name" value="Radical_SAM"/>
    <property type="match status" value="1"/>
</dbReference>
<evidence type="ECO:0000313" key="8">
    <source>
        <dbReference type="Proteomes" id="UP001143474"/>
    </source>
</evidence>
<feature type="domain" description="Radical SAM core" evidence="6">
    <location>
        <begin position="10"/>
        <end position="225"/>
    </location>
</feature>
<dbReference type="Gene3D" id="3.20.20.70">
    <property type="entry name" value="Aldolase class I"/>
    <property type="match status" value="1"/>
</dbReference>
<dbReference type="SUPFAM" id="SSF102114">
    <property type="entry name" value="Radical SAM enzymes"/>
    <property type="match status" value="1"/>
</dbReference>
<evidence type="ECO:0000256" key="5">
    <source>
        <dbReference type="SAM" id="MobiDB-lite"/>
    </source>
</evidence>
<dbReference type="GO" id="GO:0046872">
    <property type="term" value="F:metal ion binding"/>
    <property type="evidence" value="ECO:0007669"/>
    <property type="project" value="UniProtKB-KW"/>
</dbReference>
<comment type="caution">
    <text evidence="7">The sequence shown here is derived from an EMBL/GenBank/DDBJ whole genome shotgun (WGS) entry which is preliminary data.</text>
</comment>
<gene>
    <name evidence="7" type="ORF">GCM10017600_19060</name>
</gene>
<dbReference type="SFLD" id="SFLDG01386">
    <property type="entry name" value="main_SPASM_domain-containing"/>
    <property type="match status" value="1"/>
</dbReference>
<dbReference type="EMBL" id="BSEV01000002">
    <property type="protein sequence ID" value="GLK08501.1"/>
    <property type="molecule type" value="Genomic_DNA"/>
</dbReference>
<evidence type="ECO:0000256" key="2">
    <source>
        <dbReference type="ARBA" id="ARBA00022723"/>
    </source>
</evidence>
<dbReference type="RefSeq" id="WP_271216977.1">
    <property type="nucleotide sequence ID" value="NZ_BAAAVD010000064.1"/>
</dbReference>